<dbReference type="InterPro" id="IPR002156">
    <property type="entry name" value="RNaseH_domain"/>
</dbReference>
<dbReference type="GO" id="GO:0004523">
    <property type="term" value="F:RNA-DNA hybrid ribonuclease activity"/>
    <property type="evidence" value="ECO:0007669"/>
    <property type="project" value="InterPro"/>
</dbReference>
<name>A0A7J9G9V7_9ROSI</name>
<dbReference type="PANTHER" id="PTHR33710">
    <property type="entry name" value="BNAC02G09200D PROTEIN"/>
    <property type="match status" value="1"/>
</dbReference>
<gene>
    <name evidence="2" type="ORF">Gohar_018701</name>
</gene>
<dbReference type="InterPro" id="IPR044730">
    <property type="entry name" value="RNase_H-like_dom_plant"/>
</dbReference>
<reference evidence="2 3" key="1">
    <citation type="journal article" date="2019" name="Genome Biol. Evol.">
        <title>Insights into the evolution of the New World diploid cottons (Gossypium, subgenus Houzingenia) based on genome sequencing.</title>
        <authorList>
            <person name="Grover C.E."/>
            <person name="Arick M.A. 2nd"/>
            <person name="Thrash A."/>
            <person name="Conover J.L."/>
            <person name="Sanders W.S."/>
            <person name="Peterson D.G."/>
            <person name="Frelichowski J.E."/>
            <person name="Scheffler J.A."/>
            <person name="Scheffler B.E."/>
            <person name="Wendel J.F."/>
        </authorList>
    </citation>
    <scope>NUCLEOTIDE SEQUENCE [LARGE SCALE GENOMIC DNA]</scope>
    <source>
        <strain evidence="2">0</strain>
        <tissue evidence="2">Leaf</tissue>
    </source>
</reference>
<keyword evidence="3" id="KW-1185">Reference proteome</keyword>
<sequence length="242" mass="28819">MKRNIRERIDKGVATDTWLQLFPTYSLRYLPHSFLDHYHLLIETEAEEMGKRPGRFHFEAWWVLKESCEEEKRKLWEESSGSFQNRILALTIDLIDANTRKWKFDLIRNTFMEKDAERILCIPLSMNLHKDRIIWRAEGMACLQVINLGLNLRLKAIKIEGDSRSVIRKLQAKEEDRYEIEVYIKDSKQLNLGFGYCVFRFTHKESNKEAVDAGRRWTRSMKEIRGKSVQRETEYGPEWTDG</sequence>
<dbReference type="CDD" id="cd06222">
    <property type="entry name" value="RNase_H_like"/>
    <property type="match status" value="1"/>
</dbReference>
<proteinExistence type="predicted"/>
<dbReference type="EMBL" id="JABFAD010000003">
    <property type="protein sequence ID" value="MBA0794367.1"/>
    <property type="molecule type" value="Genomic_DNA"/>
</dbReference>
<dbReference type="Pfam" id="PF13456">
    <property type="entry name" value="RVT_3"/>
    <property type="match status" value="1"/>
</dbReference>
<dbReference type="GO" id="GO:0003676">
    <property type="term" value="F:nucleic acid binding"/>
    <property type="evidence" value="ECO:0007669"/>
    <property type="project" value="InterPro"/>
</dbReference>
<accession>A0A7J9G9V7</accession>
<dbReference type="OrthoDB" id="1001062at2759"/>
<protein>
    <recommendedName>
        <fullName evidence="1">RNase H type-1 domain-containing protein</fullName>
    </recommendedName>
</protein>
<comment type="caution">
    <text evidence="2">The sequence shown here is derived from an EMBL/GenBank/DDBJ whole genome shotgun (WGS) entry which is preliminary data.</text>
</comment>
<organism evidence="2 3">
    <name type="scientific">Gossypium harknessii</name>
    <dbReference type="NCBI Taxonomy" id="34285"/>
    <lineage>
        <taxon>Eukaryota</taxon>
        <taxon>Viridiplantae</taxon>
        <taxon>Streptophyta</taxon>
        <taxon>Embryophyta</taxon>
        <taxon>Tracheophyta</taxon>
        <taxon>Spermatophyta</taxon>
        <taxon>Magnoliopsida</taxon>
        <taxon>eudicotyledons</taxon>
        <taxon>Gunneridae</taxon>
        <taxon>Pentapetalae</taxon>
        <taxon>rosids</taxon>
        <taxon>malvids</taxon>
        <taxon>Malvales</taxon>
        <taxon>Malvaceae</taxon>
        <taxon>Malvoideae</taxon>
        <taxon>Gossypium</taxon>
    </lineage>
</organism>
<dbReference type="PANTHER" id="PTHR33710:SF73">
    <property type="entry name" value="ZINC KNUCKLE CX2CX4HX4C DOMAIN-CONTAINING PROTEIN"/>
    <property type="match status" value="1"/>
</dbReference>
<evidence type="ECO:0000313" key="3">
    <source>
        <dbReference type="Proteomes" id="UP000593560"/>
    </source>
</evidence>
<dbReference type="AlphaFoldDB" id="A0A7J9G9V7"/>
<dbReference type="Proteomes" id="UP000593560">
    <property type="component" value="Unassembled WGS sequence"/>
</dbReference>
<feature type="domain" description="RNase H type-1" evidence="1">
    <location>
        <begin position="128"/>
        <end position="211"/>
    </location>
</feature>
<evidence type="ECO:0000259" key="1">
    <source>
        <dbReference type="Pfam" id="PF13456"/>
    </source>
</evidence>
<evidence type="ECO:0000313" key="2">
    <source>
        <dbReference type="EMBL" id="MBA0794367.1"/>
    </source>
</evidence>